<proteinExistence type="predicted"/>
<dbReference type="GO" id="GO:0005524">
    <property type="term" value="F:ATP binding"/>
    <property type="evidence" value="ECO:0007669"/>
    <property type="project" value="InterPro"/>
</dbReference>
<evidence type="ECO:0000259" key="2">
    <source>
        <dbReference type="Pfam" id="PF17866"/>
    </source>
</evidence>
<name>A0A1I1XXX0_9RHOB</name>
<accession>A0A1I1XXX0</accession>
<feature type="region of interest" description="Disordered" evidence="1">
    <location>
        <begin position="1"/>
        <end position="24"/>
    </location>
</feature>
<dbReference type="EMBL" id="FOMS01000006">
    <property type="protein sequence ID" value="SFE12121.1"/>
    <property type="molecule type" value="Genomic_DNA"/>
</dbReference>
<dbReference type="AlphaFoldDB" id="A0A1I1XXX0"/>
<dbReference type="InterPro" id="IPR041627">
    <property type="entry name" value="AAA_lid_6"/>
</dbReference>
<dbReference type="InterPro" id="IPR000470">
    <property type="entry name" value="CbxX/CfqX_mono"/>
</dbReference>
<gene>
    <name evidence="3" type="ORF">SAMN04515678_106198</name>
</gene>
<evidence type="ECO:0000313" key="4">
    <source>
        <dbReference type="Proteomes" id="UP000325289"/>
    </source>
</evidence>
<evidence type="ECO:0000256" key="1">
    <source>
        <dbReference type="SAM" id="MobiDB-lite"/>
    </source>
</evidence>
<reference evidence="3 4" key="1">
    <citation type="submission" date="2016-10" db="EMBL/GenBank/DDBJ databases">
        <authorList>
            <person name="Varghese N."/>
            <person name="Submissions S."/>
        </authorList>
    </citation>
    <scope>NUCLEOTIDE SEQUENCE [LARGE SCALE GENOMIC DNA]</scope>
    <source>
        <strain evidence="4">YIM D21,KCTC 23444,ACCC 10710</strain>
    </source>
</reference>
<dbReference type="Gene3D" id="1.10.8.60">
    <property type="match status" value="1"/>
</dbReference>
<keyword evidence="4" id="KW-1185">Reference proteome</keyword>
<evidence type="ECO:0000313" key="3">
    <source>
        <dbReference type="EMBL" id="SFE12121.1"/>
    </source>
</evidence>
<protein>
    <recommendedName>
        <fullName evidence="2">CbbX AAA lid domain-containing protein</fullName>
    </recommendedName>
</protein>
<organism evidence="3 4">
    <name type="scientific">Roseivivax sediminis</name>
    <dbReference type="NCBI Taxonomy" id="936889"/>
    <lineage>
        <taxon>Bacteria</taxon>
        <taxon>Pseudomonadati</taxon>
        <taxon>Pseudomonadota</taxon>
        <taxon>Alphaproteobacteria</taxon>
        <taxon>Rhodobacterales</taxon>
        <taxon>Roseobacteraceae</taxon>
        <taxon>Roseivivax</taxon>
    </lineage>
</organism>
<dbReference type="Proteomes" id="UP000325289">
    <property type="component" value="Unassembled WGS sequence"/>
</dbReference>
<dbReference type="PRINTS" id="PR00820">
    <property type="entry name" value="CBXXCFQX"/>
</dbReference>
<feature type="domain" description="CbbX AAA lid" evidence="2">
    <location>
        <begin position="22"/>
        <end position="70"/>
    </location>
</feature>
<sequence>MNEALKSPTVTARSAPGDGALRRAQPHFANARSILNAIDRMRLRQANRLFESVGGRVGIEAVSTIEESDVRASRVFRGGLDSDVAPEDGGKEDDR</sequence>
<dbReference type="Pfam" id="PF17866">
    <property type="entry name" value="AAA_lid_6"/>
    <property type="match status" value="1"/>
</dbReference>